<dbReference type="EMBL" id="FUZA01000002">
    <property type="protein sequence ID" value="SKB86126.1"/>
    <property type="molecule type" value="Genomic_DNA"/>
</dbReference>
<dbReference type="RefSeq" id="WP_082215137.1">
    <property type="nucleotide sequence ID" value="NZ_FUZA01000002.1"/>
</dbReference>
<reference evidence="2" key="1">
    <citation type="submission" date="2017-02" db="EMBL/GenBank/DDBJ databases">
        <authorList>
            <person name="Varghese N."/>
            <person name="Submissions S."/>
        </authorList>
    </citation>
    <scope>NUCLEOTIDE SEQUENCE [LARGE SCALE GENOMIC DNA]</scope>
    <source>
        <strain evidence="2">DSM 22270</strain>
    </source>
</reference>
<sequence>MKNLVFSTKVVLDGMPDGFSGRFKMLHLETGQLYNYRVHIPKHIYVGTQIPGMGSREEDLKWWQCMFYSLTRFIEAFNSEYGHLPTDINKYQDRRSYTSDCEPFGKKIIFVVDPRRLRSLEDSQLVIIDHADAVLSQAYSKTYGKNAEDVKSSGDFR</sequence>
<dbReference type="OrthoDB" id="955900at2"/>
<evidence type="ECO:0000313" key="2">
    <source>
        <dbReference type="Proteomes" id="UP000190897"/>
    </source>
</evidence>
<evidence type="ECO:0000313" key="1">
    <source>
        <dbReference type="EMBL" id="SKB86126.1"/>
    </source>
</evidence>
<dbReference type="Proteomes" id="UP000190897">
    <property type="component" value="Unassembled WGS sequence"/>
</dbReference>
<proteinExistence type="predicted"/>
<accession>A0A1T5EQD3</accession>
<organism evidence="1 2">
    <name type="scientific">Dyadobacter psychrophilus</name>
    <dbReference type="NCBI Taxonomy" id="651661"/>
    <lineage>
        <taxon>Bacteria</taxon>
        <taxon>Pseudomonadati</taxon>
        <taxon>Bacteroidota</taxon>
        <taxon>Cytophagia</taxon>
        <taxon>Cytophagales</taxon>
        <taxon>Spirosomataceae</taxon>
        <taxon>Dyadobacter</taxon>
    </lineage>
</organism>
<name>A0A1T5EQD3_9BACT</name>
<protein>
    <submittedName>
        <fullName evidence="1">Uncharacterized protein</fullName>
    </submittedName>
</protein>
<dbReference type="AlphaFoldDB" id="A0A1T5EQD3"/>
<gene>
    <name evidence="1" type="ORF">SAMN05660293_02682</name>
</gene>
<keyword evidence="2" id="KW-1185">Reference proteome</keyword>